<dbReference type="AlphaFoldDB" id="A0A176TA24"/>
<dbReference type="EMBL" id="LVWE01000040">
    <property type="protein sequence ID" value="OAD44744.1"/>
    <property type="molecule type" value="Genomic_DNA"/>
</dbReference>
<reference evidence="1 2" key="1">
    <citation type="submission" date="2016-02" db="EMBL/GenBank/DDBJ databases">
        <title>Draft genome sequence of Polaribacter atrinae KACC17473.</title>
        <authorList>
            <person name="Shin S.-K."/>
            <person name="Yi H."/>
        </authorList>
    </citation>
    <scope>NUCLEOTIDE SEQUENCE [LARGE SCALE GENOMIC DNA]</scope>
    <source>
        <strain evidence="1 2">KACC 17473</strain>
    </source>
</reference>
<organism evidence="1 2">
    <name type="scientific">Polaribacter atrinae</name>
    <dbReference type="NCBI Taxonomy" id="1333662"/>
    <lineage>
        <taxon>Bacteria</taxon>
        <taxon>Pseudomonadati</taxon>
        <taxon>Bacteroidota</taxon>
        <taxon>Flavobacteriia</taxon>
        <taxon>Flavobacteriales</taxon>
        <taxon>Flavobacteriaceae</taxon>
    </lineage>
</organism>
<dbReference type="Pfam" id="PF09612">
    <property type="entry name" value="HtrL_YibB"/>
    <property type="match status" value="1"/>
</dbReference>
<proteinExistence type="predicted"/>
<dbReference type="Proteomes" id="UP000076923">
    <property type="component" value="Unassembled WGS sequence"/>
</dbReference>
<evidence type="ECO:0000313" key="2">
    <source>
        <dbReference type="Proteomes" id="UP000076923"/>
    </source>
</evidence>
<dbReference type="RefSeq" id="WP_068450242.1">
    <property type="nucleotide sequence ID" value="NZ_CAXHZY010000006.1"/>
</dbReference>
<dbReference type="OrthoDB" id="5678609at2"/>
<dbReference type="InterPro" id="IPR011735">
    <property type="entry name" value="WlaTC/HtrL_glycosyltransf"/>
</dbReference>
<gene>
    <name evidence="1" type="ORF">LPB303_11345</name>
</gene>
<name>A0A176TA24_9FLAO</name>
<keyword evidence="2" id="KW-1185">Reference proteome</keyword>
<dbReference type="STRING" id="1333662.LPB303_11345"/>
<accession>A0A176TA24</accession>
<comment type="caution">
    <text evidence="1">The sequence shown here is derived from an EMBL/GenBank/DDBJ whole genome shotgun (WGS) entry which is preliminary data.</text>
</comment>
<evidence type="ECO:0008006" key="3">
    <source>
        <dbReference type="Google" id="ProtNLM"/>
    </source>
</evidence>
<evidence type="ECO:0000313" key="1">
    <source>
        <dbReference type="EMBL" id="OAD44744.1"/>
    </source>
</evidence>
<protein>
    <recommendedName>
        <fullName evidence="3">DUF5672 domain-containing protein</fullName>
    </recommendedName>
</protein>
<sequence length="257" mass="30806">MNKIVVTCFYLVDPKPGRSHVLYKEWFLNLLNSLTCNIIVFTDESSKKYLDSSNDKIIFIDLPFEELYYFKNYGLDFWIEQEKIDPNKNRSWKLGLLYNEKCKFIEKAIKLYPKINWFVWCDIGCFRDKLDLNFPIISHLNDDKMTLLQIKKFKSKELKPGYIFHPEQQERLGGGVQIATKKTWEKWISLYDTVFNTYIKNSSVNCDQGLLSTLALENKELVNLIPSRKTKITKSRWFYLLEYCSNKYKKRKSIWWF</sequence>